<name>A0A7F8REX3_LEPWE</name>
<proteinExistence type="predicted"/>
<feature type="region of interest" description="Disordered" evidence="7">
    <location>
        <begin position="132"/>
        <end position="171"/>
    </location>
</feature>
<organism evidence="8 9">
    <name type="scientific">Leptonychotes weddellii</name>
    <name type="common">Weddell seal</name>
    <name type="synonym">Otaria weddellii</name>
    <dbReference type="NCBI Taxonomy" id="9713"/>
    <lineage>
        <taxon>Eukaryota</taxon>
        <taxon>Metazoa</taxon>
        <taxon>Chordata</taxon>
        <taxon>Craniata</taxon>
        <taxon>Vertebrata</taxon>
        <taxon>Euteleostomi</taxon>
        <taxon>Mammalia</taxon>
        <taxon>Eutheria</taxon>
        <taxon>Laurasiatheria</taxon>
        <taxon>Carnivora</taxon>
        <taxon>Caniformia</taxon>
        <taxon>Pinnipedia</taxon>
        <taxon>Phocidae</taxon>
        <taxon>Monachinae</taxon>
        <taxon>Lobodontini</taxon>
        <taxon>Leptonychotes</taxon>
    </lineage>
</organism>
<evidence type="ECO:0000256" key="2">
    <source>
        <dbReference type="ARBA" id="ARBA00022350"/>
    </source>
</evidence>
<evidence type="ECO:0000256" key="5">
    <source>
        <dbReference type="ARBA" id="ARBA00023054"/>
    </source>
</evidence>
<keyword evidence="6" id="KW-0472">Membrane</keyword>
<keyword evidence="5" id="KW-0175">Coiled coil</keyword>
<dbReference type="Proteomes" id="UP000245341">
    <property type="component" value="Unplaced"/>
</dbReference>
<feature type="compositionally biased region" description="Low complexity" evidence="7">
    <location>
        <begin position="147"/>
        <end position="156"/>
    </location>
</feature>
<sequence length="171" mass="18423">MTKKKRENLGVALEIDGLEEKLSQCCRDLEAVNSRLYGAELSPEARKSLEKEKNHLMSKASNYGAKVASAGEPEKHAAVCGHLHSPDPHLHLLDHVSLRFLQSAQASPWQVTTNQAISLKTTKVQEHFSPTQTLEQGLLSAQPLSPPGSAVGPGSPEGLCAGSSLSPRERQ</sequence>
<dbReference type="PANTHER" id="PTHR31759">
    <property type="entry name" value="COILED-COIL DOMAIN-CONTAINING PROTEIN 167"/>
    <property type="match status" value="1"/>
</dbReference>
<dbReference type="GeneID" id="102726126"/>
<protein>
    <recommendedName>
        <fullName evidence="2">Coiled-coil domain-containing protein 167</fullName>
    </recommendedName>
</protein>
<comment type="subcellular location">
    <subcellularLocation>
        <location evidence="1">Membrane</location>
        <topology evidence="1">Single-pass membrane protein</topology>
    </subcellularLocation>
</comment>
<keyword evidence="4" id="KW-1133">Transmembrane helix</keyword>
<evidence type="ECO:0000313" key="8">
    <source>
        <dbReference type="Proteomes" id="UP000245341"/>
    </source>
</evidence>
<evidence type="ECO:0000256" key="7">
    <source>
        <dbReference type="SAM" id="MobiDB-lite"/>
    </source>
</evidence>
<dbReference type="Pfam" id="PF15188">
    <property type="entry name" value="CCDC-167"/>
    <property type="match status" value="1"/>
</dbReference>
<dbReference type="KEGG" id="lww:102726126"/>
<dbReference type="GO" id="GO:0016020">
    <property type="term" value="C:membrane"/>
    <property type="evidence" value="ECO:0007669"/>
    <property type="project" value="UniProtKB-SubCell"/>
</dbReference>
<keyword evidence="3" id="KW-0812">Transmembrane</keyword>
<dbReference type="OrthoDB" id="6435278at2759"/>
<evidence type="ECO:0000313" key="9">
    <source>
        <dbReference type="RefSeq" id="XP_030891925.1"/>
    </source>
</evidence>
<dbReference type="PANTHER" id="PTHR31759:SF1">
    <property type="entry name" value="COILED-COIL DOMAIN-CONTAINING PROTEIN 167"/>
    <property type="match status" value="1"/>
</dbReference>
<evidence type="ECO:0000256" key="1">
    <source>
        <dbReference type="ARBA" id="ARBA00004167"/>
    </source>
</evidence>
<evidence type="ECO:0000256" key="6">
    <source>
        <dbReference type="ARBA" id="ARBA00023136"/>
    </source>
</evidence>
<accession>A0A7F8REX3</accession>
<dbReference type="RefSeq" id="XP_030891925.1">
    <property type="nucleotide sequence ID" value="XM_031036065.1"/>
</dbReference>
<dbReference type="AlphaFoldDB" id="A0A7F8REX3"/>
<dbReference type="InterPro" id="IPR028194">
    <property type="entry name" value="CC167"/>
</dbReference>
<evidence type="ECO:0000256" key="4">
    <source>
        <dbReference type="ARBA" id="ARBA00022989"/>
    </source>
</evidence>
<keyword evidence="8" id="KW-1185">Reference proteome</keyword>
<evidence type="ECO:0000256" key="3">
    <source>
        <dbReference type="ARBA" id="ARBA00022692"/>
    </source>
</evidence>
<gene>
    <name evidence="9" type="primary">LOC102726126</name>
</gene>
<reference evidence="9" key="1">
    <citation type="submission" date="2025-08" db="UniProtKB">
        <authorList>
            <consortium name="RefSeq"/>
        </authorList>
    </citation>
    <scope>IDENTIFICATION</scope>
    <source>
        <tissue evidence="9">Liver</tissue>
    </source>
</reference>